<dbReference type="AlphaFoldDB" id="A0A6G1BU08"/>
<feature type="transmembrane region" description="Helical" evidence="1">
    <location>
        <begin position="15"/>
        <end position="33"/>
    </location>
</feature>
<comment type="caution">
    <text evidence="2">The sequence shown here is derived from an EMBL/GenBank/DDBJ whole genome shotgun (WGS) entry which is preliminary data.</text>
</comment>
<keyword evidence="1" id="KW-1133">Transmembrane helix</keyword>
<sequence length="66" mass="7571">MEVNELLYMLSFHPGDYDIVFLGVPGAVAAYLIERGTMSIRTRCGVYMSFYEDMFPYAYSVASRRV</sequence>
<evidence type="ECO:0000256" key="1">
    <source>
        <dbReference type="SAM" id="Phobius"/>
    </source>
</evidence>
<keyword evidence="1" id="KW-0812">Transmembrane</keyword>
<evidence type="ECO:0000313" key="2">
    <source>
        <dbReference type="EMBL" id="KAF0891376.1"/>
    </source>
</evidence>
<keyword evidence="1" id="KW-0472">Membrane</keyword>
<name>A0A6G1BU08_9ORYZ</name>
<dbReference type="Proteomes" id="UP000479710">
    <property type="component" value="Unassembled WGS sequence"/>
</dbReference>
<keyword evidence="3" id="KW-1185">Reference proteome</keyword>
<evidence type="ECO:0000313" key="3">
    <source>
        <dbReference type="Proteomes" id="UP000479710"/>
    </source>
</evidence>
<gene>
    <name evidence="2" type="ORF">E2562_009812</name>
</gene>
<reference evidence="2 3" key="1">
    <citation type="submission" date="2019-11" db="EMBL/GenBank/DDBJ databases">
        <title>Whole genome sequence of Oryza granulata.</title>
        <authorList>
            <person name="Li W."/>
        </authorList>
    </citation>
    <scope>NUCLEOTIDE SEQUENCE [LARGE SCALE GENOMIC DNA]</scope>
    <source>
        <strain evidence="3">cv. Menghai</strain>
        <tissue evidence="2">Leaf</tissue>
    </source>
</reference>
<dbReference type="EMBL" id="SPHZ02000011">
    <property type="protein sequence ID" value="KAF0891376.1"/>
    <property type="molecule type" value="Genomic_DNA"/>
</dbReference>
<protein>
    <submittedName>
        <fullName evidence="2">Uncharacterized protein</fullName>
    </submittedName>
</protein>
<dbReference type="OrthoDB" id="694337at2759"/>
<accession>A0A6G1BU08</accession>
<proteinExistence type="predicted"/>
<organism evidence="2 3">
    <name type="scientific">Oryza meyeriana var. granulata</name>
    <dbReference type="NCBI Taxonomy" id="110450"/>
    <lineage>
        <taxon>Eukaryota</taxon>
        <taxon>Viridiplantae</taxon>
        <taxon>Streptophyta</taxon>
        <taxon>Embryophyta</taxon>
        <taxon>Tracheophyta</taxon>
        <taxon>Spermatophyta</taxon>
        <taxon>Magnoliopsida</taxon>
        <taxon>Liliopsida</taxon>
        <taxon>Poales</taxon>
        <taxon>Poaceae</taxon>
        <taxon>BOP clade</taxon>
        <taxon>Oryzoideae</taxon>
        <taxon>Oryzeae</taxon>
        <taxon>Oryzinae</taxon>
        <taxon>Oryza</taxon>
        <taxon>Oryza meyeriana</taxon>
    </lineage>
</organism>